<dbReference type="EMBL" id="CP031034">
    <property type="protein sequence ID" value="QDZ17589.1"/>
    <property type="molecule type" value="Genomic_DNA"/>
</dbReference>
<dbReference type="AlphaFoldDB" id="A0A5B8MBI9"/>
<dbReference type="PANTHER" id="PTHR12774">
    <property type="entry name" value="PEROXISOMAL BIOGENESIS FACTOR 19"/>
    <property type="match status" value="1"/>
</dbReference>
<dbReference type="GO" id="GO:0033328">
    <property type="term" value="F:peroxisome membrane targeting sequence binding"/>
    <property type="evidence" value="ECO:0007669"/>
    <property type="project" value="TreeGrafter"/>
</dbReference>
<protein>
    <submittedName>
        <fullName evidence="3">Peroxisome biogenesis protein 19</fullName>
    </submittedName>
</protein>
<sequence length="230" mass="25155">MSGAAQDDLDDLLDDALEDFQTLKVESKAKEAPSTATGKPKFDPLGKARRKPGGKKKAKKGAQAAPQLPPRAEGDGTDSLMDKLAEQFAGGIEDDGELQSMVDSVMRQLLSKEVLYEPLQEISGKYPQWLEENESKVSEEDFERYSRQLESIKKLCSVYESTDDEGFDDVLHLMQEIQSCGQPPEEIIKELAPDLQVGEDGLPVPATGVQDALHMFGELGKDKTGGCPIQ</sequence>
<organism evidence="3 4">
    <name type="scientific">Chloropicon primus</name>
    <dbReference type="NCBI Taxonomy" id="1764295"/>
    <lineage>
        <taxon>Eukaryota</taxon>
        <taxon>Viridiplantae</taxon>
        <taxon>Chlorophyta</taxon>
        <taxon>Chloropicophyceae</taxon>
        <taxon>Chloropicales</taxon>
        <taxon>Chloropicaceae</taxon>
        <taxon>Chloropicon</taxon>
    </lineage>
</organism>
<evidence type="ECO:0000313" key="3">
    <source>
        <dbReference type="EMBL" id="QDZ17589.1"/>
    </source>
</evidence>
<dbReference type="OrthoDB" id="21292at2759"/>
<proteinExistence type="predicted"/>
<keyword evidence="4" id="KW-1185">Reference proteome</keyword>
<dbReference type="InterPro" id="IPR038322">
    <property type="entry name" value="Pex19_C_sf"/>
</dbReference>
<dbReference type="STRING" id="1764295.A0A5B8MBI9"/>
<name>A0A5B8MBI9_9CHLO</name>
<dbReference type="InterPro" id="IPR006708">
    <property type="entry name" value="Pex19"/>
</dbReference>
<evidence type="ECO:0000313" key="2">
    <source>
        <dbReference type="EMBL" id="CAD9711544.1"/>
    </source>
</evidence>
<dbReference type="Gene3D" id="1.20.120.900">
    <property type="entry name" value="Pex19, mPTS binding domain"/>
    <property type="match status" value="1"/>
</dbReference>
<dbReference type="Proteomes" id="UP000316726">
    <property type="component" value="Chromosome 1"/>
</dbReference>
<evidence type="ECO:0000313" key="4">
    <source>
        <dbReference type="Proteomes" id="UP000316726"/>
    </source>
</evidence>
<dbReference type="PANTHER" id="PTHR12774:SF2">
    <property type="entry name" value="PEROXISOMAL BIOGENESIS FACTOR 19"/>
    <property type="match status" value="1"/>
</dbReference>
<reference evidence="2" key="2">
    <citation type="submission" date="2021-01" db="EMBL/GenBank/DDBJ databases">
        <authorList>
            <person name="Corre E."/>
            <person name="Pelletier E."/>
            <person name="Niang G."/>
            <person name="Scheremetjew M."/>
            <person name="Finn R."/>
            <person name="Kale V."/>
            <person name="Holt S."/>
            <person name="Cochrane G."/>
            <person name="Meng A."/>
            <person name="Brown T."/>
            <person name="Cohen L."/>
        </authorList>
    </citation>
    <scope>NUCLEOTIDE SEQUENCE</scope>
    <source>
        <strain evidence="2">CCMP1205</strain>
    </source>
</reference>
<feature type="compositionally biased region" description="Basic residues" evidence="1">
    <location>
        <begin position="47"/>
        <end position="60"/>
    </location>
</feature>
<dbReference type="Pfam" id="PF04614">
    <property type="entry name" value="Pex19"/>
    <property type="match status" value="1"/>
</dbReference>
<feature type="region of interest" description="Disordered" evidence="1">
    <location>
        <begin position="24"/>
        <end position="80"/>
    </location>
</feature>
<gene>
    <name evidence="3" type="ORF">A3770_01p01070</name>
    <name evidence="2" type="ORF">CPRI1469_LOCUS383</name>
</gene>
<dbReference type="GO" id="GO:0005778">
    <property type="term" value="C:peroxisomal membrane"/>
    <property type="evidence" value="ECO:0007669"/>
    <property type="project" value="TreeGrafter"/>
</dbReference>
<evidence type="ECO:0000256" key="1">
    <source>
        <dbReference type="SAM" id="MobiDB-lite"/>
    </source>
</evidence>
<dbReference type="EMBL" id="HBHL01000594">
    <property type="protein sequence ID" value="CAD9711544.1"/>
    <property type="molecule type" value="Transcribed_RNA"/>
</dbReference>
<reference evidence="3 4" key="1">
    <citation type="submission" date="2018-07" db="EMBL/GenBank/DDBJ databases">
        <title>The complete nuclear genome of the prasinophyte Chloropicon primus (CCMP1205).</title>
        <authorList>
            <person name="Pombert J.-F."/>
            <person name="Otis C."/>
            <person name="Turmel M."/>
            <person name="Lemieux C."/>
        </authorList>
    </citation>
    <scope>NUCLEOTIDE SEQUENCE [LARGE SCALE GENOMIC DNA]</scope>
    <source>
        <strain evidence="3 4">CCMP1205</strain>
    </source>
</reference>
<dbReference type="GO" id="GO:0045046">
    <property type="term" value="P:protein import into peroxisome membrane"/>
    <property type="evidence" value="ECO:0007669"/>
    <property type="project" value="TreeGrafter"/>
</dbReference>
<accession>A0A5B8MBI9</accession>